<dbReference type="STRING" id="555079.Toce_2127"/>
<gene>
    <name evidence="2" type="ordered locus">Toce_2127</name>
</gene>
<dbReference type="AlphaFoldDB" id="D9S0I3"/>
<proteinExistence type="predicted"/>
<accession>D9S0I3</accession>
<protein>
    <submittedName>
        <fullName evidence="2">DNA ligase I</fullName>
    </submittedName>
</protein>
<reference evidence="2 3" key="1">
    <citation type="journal article" date="2010" name="Stand. Genomic Sci.">
        <title>Complete genome sequence of Thermosediminibacter oceani type strain (JW/IW-1228P).</title>
        <authorList>
            <person name="Pitluck S."/>
            <person name="Yasawong M."/>
            <person name="Munk C."/>
            <person name="Nolan M."/>
            <person name="Lapidus A."/>
            <person name="Lucas S."/>
            <person name="Glavina Del Rio T."/>
            <person name="Tice H."/>
            <person name="Cheng J.F."/>
            <person name="Bruce D."/>
            <person name="Detter C."/>
            <person name="Tapia R."/>
            <person name="Han C."/>
            <person name="Goodwin L."/>
            <person name="Liolios K."/>
            <person name="Ivanova N."/>
            <person name="Mavromatis K."/>
            <person name="Mikhailova N."/>
            <person name="Pati A."/>
            <person name="Chen A."/>
            <person name="Palaniappan K."/>
            <person name="Land M."/>
            <person name="Hauser L."/>
            <person name="Chang Y.J."/>
            <person name="Jeffries C.D."/>
            <person name="Rohde M."/>
            <person name="Spring S."/>
            <person name="Sikorski J."/>
            <person name="Goker M."/>
            <person name="Woyke T."/>
            <person name="Bristow J."/>
            <person name="Eisen J.A."/>
            <person name="Markowitz V."/>
            <person name="Hugenholtz P."/>
            <person name="Kyrpides N.C."/>
            <person name="Klenk H.P."/>
        </authorList>
    </citation>
    <scope>NUCLEOTIDE SEQUENCE [LARGE SCALE GENOMIC DNA]</scope>
    <source>
        <strain evidence="3">ATCC BAA-1034 / DSM 16646 / JW/IW-1228P</strain>
    </source>
</reference>
<dbReference type="KEGG" id="toc:Toce_2127"/>
<evidence type="ECO:0000313" key="2">
    <source>
        <dbReference type="EMBL" id="ADL08841.1"/>
    </source>
</evidence>
<sequence>MEKKPKKRLGHIEGKLDALYRKKTDDIIEDELADDTMFGEIIPSLMGWMSSEEQEERMNTLLEISEELAEKKEKETRND</sequence>
<name>D9S0I3_THEOJ</name>
<dbReference type="Proteomes" id="UP000000272">
    <property type="component" value="Chromosome"/>
</dbReference>
<organism evidence="2 3">
    <name type="scientific">Thermosediminibacter oceani (strain ATCC BAA-1034 / DSM 16646 / JW/IW-1228P)</name>
    <dbReference type="NCBI Taxonomy" id="555079"/>
    <lineage>
        <taxon>Bacteria</taxon>
        <taxon>Bacillati</taxon>
        <taxon>Bacillota</taxon>
        <taxon>Clostridia</taxon>
        <taxon>Thermosediminibacterales</taxon>
        <taxon>Thermosediminibacteraceae</taxon>
        <taxon>Thermosediminibacter</taxon>
    </lineage>
</organism>
<dbReference type="RefSeq" id="WP_013276849.1">
    <property type="nucleotide sequence ID" value="NC_014377.1"/>
</dbReference>
<dbReference type="OrthoDB" id="1730122at2"/>
<keyword evidence="3" id="KW-1185">Reference proteome</keyword>
<dbReference type="HOGENOM" id="CLU_2604898_0_0_9"/>
<dbReference type="EMBL" id="CP002131">
    <property type="protein sequence ID" value="ADL08841.1"/>
    <property type="molecule type" value="Genomic_DNA"/>
</dbReference>
<keyword evidence="1" id="KW-0175">Coiled coil</keyword>
<dbReference type="eggNOG" id="ENOG502ZM7J">
    <property type="taxonomic scope" value="Bacteria"/>
</dbReference>
<keyword evidence="2" id="KW-0436">Ligase</keyword>
<evidence type="ECO:0000256" key="1">
    <source>
        <dbReference type="SAM" id="Coils"/>
    </source>
</evidence>
<feature type="coiled-coil region" evidence="1">
    <location>
        <begin position="51"/>
        <end position="78"/>
    </location>
</feature>
<evidence type="ECO:0000313" key="3">
    <source>
        <dbReference type="Proteomes" id="UP000000272"/>
    </source>
</evidence>
<dbReference type="GO" id="GO:0016874">
    <property type="term" value="F:ligase activity"/>
    <property type="evidence" value="ECO:0007669"/>
    <property type="project" value="UniProtKB-KW"/>
</dbReference>